<proteinExistence type="predicted"/>
<organism evidence="3 4">
    <name type="scientific">Staphylococcus condimenti</name>
    <dbReference type="NCBI Taxonomy" id="70255"/>
    <lineage>
        <taxon>Bacteria</taxon>
        <taxon>Bacillati</taxon>
        <taxon>Bacillota</taxon>
        <taxon>Bacilli</taxon>
        <taxon>Bacillales</taxon>
        <taxon>Staphylococcaceae</taxon>
        <taxon>Staphylococcus</taxon>
    </lineage>
</organism>
<feature type="compositionally biased region" description="Polar residues" evidence="1">
    <location>
        <begin position="386"/>
        <end position="402"/>
    </location>
</feature>
<keyword evidence="2" id="KW-0812">Transmembrane</keyword>
<dbReference type="AlphaFoldDB" id="A0A4Q7CKV7"/>
<evidence type="ECO:0000256" key="2">
    <source>
        <dbReference type="SAM" id="Phobius"/>
    </source>
</evidence>
<evidence type="ECO:0000256" key="1">
    <source>
        <dbReference type="SAM" id="MobiDB-lite"/>
    </source>
</evidence>
<feature type="transmembrane region" description="Helical" evidence="2">
    <location>
        <begin position="336"/>
        <end position="357"/>
    </location>
</feature>
<protein>
    <recommendedName>
        <fullName evidence="5">5,10-methylene-tetrahydrofolate dehydrogenase</fullName>
    </recommendedName>
</protein>
<feature type="region of interest" description="Disordered" evidence="1">
    <location>
        <begin position="383"/>
        <end position="402"/>
    </location>
</feature>
<keyword evidence="2" id="KW-1133">Transmembrane helix</keyword>
<accession>A0A4Q7CKV7</accession>
<dbReference type="EMBL" id="RQTE01000192">
    <property type="protein sequence ID" value="RZI01122.1"/>
    <property type="molecule type" value="Genomic_DNA"/>
</dbReference>
<gene>
    <name evidence="3" type="ORF">EIG99_09625</name>
</gene>
<evidence type="ECO:0000313" key="4">
    <source>
        <dbReference type="Proteomes" id="UP000293854"/>
    </source>
</evidence>
<sequence length="402" mass="46023">MASFKVGIIAAPGFPERLSNKVVESLPTILNQELDTDAEWHFHVTTDPLIGSAEDVNKSLDAAQNVKQEHNWDYGIVVTDLPIVSNRRIIVGNLDETHSTAIISLPALGWMNLRKKLKQCLLYFSESIYRSQHQDEGQQQQKLNLSWITRIKPEAAPLDQKQDNDMETSSEQKDGDETSESNTTTRFILKPLIISWIFLLFGMTRANEPWKEIPNFKKIISLSFATATYLTIFSTPWQMSIEFSNLRFILMTILAVGGMSLWIMYAHGLWETSTSLTTRTYRTVYNITTVLTLLIIIAISYMILFALLMISVALFVPNDLYNMMTSNQGIRSWSQFLYLTWFLTSLGFLAGALGASVENEDKIRDMTYSYRQRIRYEEAKEWESTKYYSSDSEQNKNTQKGG</sequence>
<feature type="transmembrane region" description="Helical" evidence="2">
    <location>
        <begin position="291"/>
        <end position="316"/>
    </location>
</feature>
<keyword evidence="2" id="KW-0472">Membrane</keyword>
<dbReference type="RefSeq" id="WP_130135652.1">
    <property type="nucleotide sequence ID" value="NZ_RQTE01000192.1"/>
</dbReference>
<dbReference type="Proteomes" id="UP000293854">
    <property type="component" value="Unassembled WGS sequence"/>
</dbReference>
<evidence type="ECO:0000313" key="3">
    <source>
        <dbReference type="EMBL" id="RZI01122.1"/>
    </source>
</evidence>
<comment type="caution">
    <text evidence="3">The sequence shown here is derived from an EMBL/GenBank/DDBJ whole genome shotgun (WGS) entry which is preliminary data.</text>
</comment>
<reference evidence="3 4" key="1">
    <citation type="submission" date="2018-11" db="EMBL/GenBank/DDBJ databases">
        <title>Genomic profiling of Staphylococcus species from a Poultry farm system in KwaZulu-Natal, South Africa.</title>
        <authorList>
            <person name="Amoako D.G."/>
            <person name="Somboro A.M."/>
            <person name="Abia A.L.K."/>
            <person name="Bester L.A."/>
            <person name="Essack S.Y."/>
        </authorList>
    </citation>
    <scope>NUCLEOTIDE SEQUENCE [LARGE SCALE GENOMIC DNA]</scope>
    <source>
        <strain evidence="3 4">SA11</strain>
    </source>
</reference>
<feature type="region of interest" description="Disordered" evidence="1">
    <location>
        <begin position="158"/>
        <end position="182"/>
    </location>
</feature>
<name>A0A4Q7CKV7_9STAP</name>
<evidence type="ECO:0008006" key="5">
    <source>
        <dbReference type="Google" id="ProtNLM"/>
    </source>
</evidence>
<feature type="transmembrane region" description="Helical" evidence="2">
    <location>
        <begin position="249"/>
        <end position="270"/>
    </location>
</feature>
<feature type="compositionally biased region" description="Basic and acidic residues" evidence="1">
    <location>
        <begin position="160"/>
        <end position="176"/>
    </location>
</feature>